<name>A0A8S1H3D5_9PELO</name>
<accession>A0A8S1H3D5</accession>
<reference evidence="1" key="1">
    <citation type="submission" date="2020-10" db="EMBL/GenBank/DDBJ databases">
        <authorList>
            <person name="Kikuchi T."/>
        </authorList>
    </citation>
    <scope>NUCLEOTIDE SEQUENCE</scope>
    <source>
        <strain evidence="1">NKZ352</strain>
    </source>
</reference>
<dbReference type="Proteomes" id="UP000835052">
    <property type="component" value="Unassembled WGS sequence"/>
</dbReference>
<evidence type="ECO:0000313" key="1">
    <source>
        <dbReference type="EMBL" id="CAD6187940.1"/>
    </source>
</evidence>
<sequence length="97" mass="11227">MLYVHAVSINATDFQTIYTVDKYLPPESFLTSIDGLSAFQLSHLMKLHVDSRHWDIQKFLDGFTYSLPDEDKKGATNFIILINTLYCMSNRIIPRKI</sequence>
<gene>
    <name evidence="1" type="ORF">CAUJ_LOCUS3859</name>
</gene>
<comment type="caution">
    <text evidence="1">The sequence shown here is derived from an EMBL/GenBank/DDBJ whole genome shotgun (WGS) entry which is preliminary data.</text>
</comment>
<protein>
    <submittedName>
        <fullName evidence="1">Uncharacterized protein</fullName>
    </submittedName>
</protein>
<organism evidence="1 2">
    <name type="scientific">Caenorhabditis auriculariae</name>
    <dbReference type="NCBI Taxonomy" id="2777116"/>
    <lineage>
        <taxon>Eukaryota</taxon>
        <taxon>Metazoa</taxon>
        <taxon>Ecdysozoa</taxon>
        <taxon>Nematoda</taxon>
        <taxon>Chromadorea</taxon>
        <taxon>Rhabditida</taxon>
        <taxon>Rhabditina</taxon>
        <taxon>Rhabditomorpha</taxon>
        <taxon>Rhabditoidea</taxon>
        <taxon>Rhabditidae</taxon>
        <taxon>Peloderinae</taxon>
        <taxon>Caenorhabditis</taxon>
    </lineage>
</organism>
<dbReference type="EMBL" id="CAJGYM010000007">
    <property type="protein sequence ID" value="CAD6187940.1"/>
    <property type="molecule type" value="Genomic_DNA"/>
</dbReference>
<dbReference type="AlphaFoldDB" id="A0A8S1H3D5"/>
<proteinExistence type="predicted"/>
<keyword evidence="2" id="KW-1185">Reference proteome</keyword>
<evidence type="ECO:0000313" key="2">
    <source>
        <dbReference type="Proteomes" id="UP000835052"/>
    </source>
</evidence>